<evidence type="ECO:0000256" key="1">
    <source>
        <dbReference type="SAM" id="Phobius"/>
    </source>
</evidence>
<comment type="caution">
    <text evidence="2">The sequence shown here is derived from an EMBL/GenBank/DDBJ whole genome shotgun (WGS) entry which is preliminary data.</text>
</comment>
<feature type="transmembrane region" description="Helical" evidence="1">
    <location>
        <begin position="6"/>
        <end position="26"/>
    </location>
</feature>
<name>A0ABS6S401_9BACT</name>
<keyword evidence="1" id="KW-1133">Transmembrane helix</keyword>
<dbReference type="Proteomes" id="UP001196980">
    <property type="component" value="Unassembled WGS sequence"/>
</dbReference>
<dbReference type="RefSeq" id="WP_218254185.1">
    <property type="nucleotide sequence ID" value="NZ_JABXWD010000666.1"/>
</dbReference>
<feature type="transmembrane region" description="Helical" evidence="1">
    <location>
        <begin position="38"/>
        <end position="60"/>
    </location>
</feature>
<dbReference type="EMBL" id="JABXWD010000666">
    <property type="protein sequence ID" value="MBV6343566.1"/>
    <property type="molecule type" value="Genomic_DNA"/>
</dbReference>
<gene>
    <name evidence="2" type="ORF">HWQ67_18510</name>
</gene>
<organism evidence="2 3">
    <name type="scientific">Candidatus Magnetobacterium casense</name>
    <dbReference type="NCBI Taxonomy" id="1455061"/>
    <lineage>
        <taxon>Bacteria</taxon>
        <taxon>Pseudomonadati</taxon>
        <taxon>Nitrospirota</taxon>
        <taxon>Thermodesulfovibrionia</taxon>
        <taxon>Thermodesulfovibrionales</taxon>
        <taxon>Candidatus Magnetobacteriaceae</taxon>
        <taxon>Candidatus Magnetobacterium</taxon>
    </lineage>
</organism>
<evidence type="ECO:0008006" key="4">
    <source>
        <dbReference type="Google" id="ProtNLM"/>
    </source>
</evidence>
<evidence type="ECO:0000313" key="3">
    <source>
        <dbReference type="Proteomes" id="UP001196980"/>
    </source>
</evidence>
<keyword evidence="1" id="KW-0812">Transmembrane</keyword>
<accession>A0ABS6S401</accession>
<feature type="transmembrane region" description="Helical" evidence="1">
    <location>
        <begin position="66"/>
        <end position="86"/>
    </location>
</feature>
<keyword evidence="1" id="KW-0472">Membrane</keyword>
<protein>
    <recommendedName>
        <fullName evidence="4">Holin</fullName>
    </recommendedName>
</protein>
<evidence type="ECO:0000313" key="2">
    <source>
        <dbReference type="EMBL" id="MBV6343566.1"/>
    </source>
</evidence>
<reference evidence="2 3" key="1">
    <citation type="journal article" date="2020" name="J Geophys Res Biogeosci">
        <title>Magnetotaxis as an Adaptation to Enable Bacterial Shuttling of Microbial Sulfur and Sulfur Cycling Across Aquatic Oxic#Anoxic Interfaces.</title>
        <authorList>
            <person name="Li J."/>
            <person name="Liu P."/>
            <person name="Wang J."/>
            <person name="Roberts A.P."/>
            <person name="Pan Y."/>
        </authorList>
    </citation>
    <scope>NUCLEOTIDE SEQUENCE [LARGE SCALE GENOMIC DNA]</scope>
    <source>
        <strain evidence="2 3">MYR-1_YQ</strain>
    </source>
</reference>
<sequence>MNEELAIGYFVVLASYILGVAVDPGPGGWRGILQSRKFWAALIGFVLLILNGFGILLPEVLSADTLIWFAVLLGTYISGVALETPFKAFRQR</sequence>
<proteinExistence type="predicted"/>
<keyword evidence="3" id="KW-1185">Reference proteome</keyword>